<dbReference type="InterPro" id="IPR050865">
    <property type="entry name" value="BEACH_Domain"/>
</dbReference>
<dbReference type="SUPFAM" id="SSF81837">
    <property type="entry name" value="BEACH domain"/>
    <property type="match status" value="1"/>
</dbReference>
<reference evidence="3 4" key="1">
    <citation type="journal article" date="2017" name="Nat. Commun.">
        <title>Genome assembly with in vitro proximity ligation data and whole-genome triplication in lettuce.</title>
        <authorList>
            <person name="Reyes-Chin-Wo S."/>
            <person name="Wang Z."/>
            <person name="Yang X."/>
            <person name="Kozik A."/>
            <person name="Arikit S."/>
            <person name="Song C."/>
            <person name="Xia L."/>
            <person name="Froenicke L."/>
            <person name="Lavelle D.O."/>
            <person name="Truco M.J."/>
            <person name="Xia R."/>
            <person name="Zhu S."/>
            <person name="Xu C."/>
            <person name="Xu H."/>
            <person name="Xu X."/>
            <person name="Cox K."/>
            <person name="Korf I."/>
            <person name="Meyers B.C."/>
            <person name="Michelmore R.W."/>
        </authorList>
    </citation>
    <scope>NUCLEOTIDE SEQUENCE [LARGE SCALE GENOMIC DNA]</scope>
    <source>
        <strain evidence="4">cv. Salinas</strain>
        <tissue evidence="3">Seedlings</tissue>
    </source>
</reference>
<dbReference type="InterPro" id="IPR023362">
    <property type="entry name" value="PH-BEACH_dom"/>
</dbReference>
<dbReference type="Proteomes" id="UP000235145">
    <property type="component" value="Unassembled WGS sequence"/>
</dbReference>
<gene>
    <name evidence="3" type="ORF">LSAT_V11C500237690</name>
</gene>
<dbReference type="CDD" id="cd06071">
    <property type="entry name" value="Beach"/>
    <property type="match status" value="1"/>
</dbReference>
<evidence type="ECO:0008006" key="5">
    <source>
        <dbReference type="Google" id="ProtNLM"/>
    </source>
</evidence>
<proteinExistence type="predicted"/>
<dbReference type="SMART" id="SM01026">
    <property type="entry name" value="Beach"/>
    <property type="match status" value="1"/>
</dbReference>
<dbReference type="PROSITE" id="PS51783">
    <property type="entry name" value="PH_BEACH"/>
    <property type="match status" value="1"/>
</dbReference>
<feature type="domain" description="BEACH-type PH" evidence="2">
    <location>
        <begin position="53"/>
        <end position="195"/>
    </location>
</feature>
<dbReference type="InterPro" id="IPR000409">
    <property type="entry name" value="BEACH_dom"/>
</dbReference>
<dbReference type="InterPro" id="IPR011993">
    <property type="entry name" value="PH-like_dom_sf"/>
</dbReference>
<dbReference type="PROSITE" id="PS50197">
    <property type="entry name" value="BEACH"/>
    <property type="match status" value="1"/>
</dbReference>
<sequence length="420" mass="48771">MREREVRWPFFSDYQAMFQKDQKGLPFFSDFITLITQQGPDVCSMCTCYTKKETSRSFGYDEEVSTFFGEFLVEGTGGSSVFRSIQASGGFDSNRSDNLAAKKQKFMKWPLNLDLTSEGEASDNINVVLGNLLQKQSENIKRHRRWEIGKIKAVHWTRYLLRYTAIEIYFNDLTAPIFFNFASNKEAKDVGSLIGYKDKSGVISFIDRRVSLEHAETARESWRRRDITNFEYLMVLNTLSGRSYNDLTQYLVFPWVVADYSSDTLDFSKSSTFRDLSKPVGALDQKWFEVFEDRYRNFSDPDIPSFFYGSHYSSMGIVLYYLLRLEPFTGLHRTLQGGKFDHTDRLFQSIESTYRNCLSNTSDVKELVPEFYYMSDFLVNSNSYHFGVKQDGEPLNDVGLPPWAKMNLIHGHHCLRIVQH</sequence>
<evidence type="ECO:0000259" key="2">
    <source>
        <dbReference type="PROSITE" id="PS51783"/>
    </source>
</evidence>
<keyword evidence="4" id="KW-1185">Reference proteome</keyword>
<name>A0A9R1XBM3_LACSA</name>
<comment type="caution">
    <text evidence="3">The sequence shown here is derived from an EMBL/GenBank/DDBJ whole genome shotgun (WGS) entry which is preliminary data.</text>
</comment>
<dbReference type="Pfam" id="PF14844">
    <property type="entry name" value="PH_BEACH"/>
    <property type="match status" value="1"/>
</dbReference>
<evidence type="ECO:0000313" key="4">
    <source>
        <dbReference type="Proteomes" id="UP000235145"/>
    </source>
</evidence>
<dbReference type="SUPFAM" id="SSF50729">
    <property type="entry name" value="PH domain-like"/>
    <property type="match status" value="1"/>
</dbReference>
<dbReference type="Pfam" id="PF02138">
    <property type="entry name" value="Beach"/>
    <property type="match status" value="1"/>
</dbReference>
<feature type="domain" description="BEACH" evidence="1">
    <location>
        <begin position="207"/>
        <end position="420"/>
    </location>
</feature>
<protein>
    <recommendedName>
        <fullName evidence="5">BEACH domain-containing protein</fullName>
    </recommendedName>
</protein>
<organism evidence="3 4">
    <name type="scientific">Lactuca sativa</name>
    <name type="common">Garden lettuce</name>
    <dbReference type="NCBI Taxonomy" id="4236"/>
    <lineage>
        <taxon>Eukaryota</taxon>
        <taxon>Viridiplantae</taxon>
        <taxon>Streptophyta</taxon>
        <taxon>Embryophyta</taxon>
        <taxon>Tracheophyta</taxon>
        <taxon>Spermatophyta</taxon>
        <taxon>Magnoliopsida</taxon>
        <taxon>eudicotyledons</taxon>
        <taxon>Gunneridae</taxon>
        <taxon>Pentapetalae</taxon>
        <taxon>asterids</taxon>
        <taxon>campanulids</taxon>
        <taxon>Asterales</taxon>
        <taxon>Asteraceae</taxon>
        <taxon>Cichorioideae</taxon>
        <taxon>Cichorieae</taxon>
        <taxon>Lactucinae</taxon>
        <taxon>Lactuca</taxon>
    </lineage>
</organism>
<dbReference type="PANTHER" id="PTHR13743">
    <property type="entry name" value="BEIGE/BEACH-RELATED"/>
    <property type="match status" value="1"/>
</dbReference>
<dbReference type="PANTHER" id="PTHR13743:SF112">
    <property type="entry name" value="BEACH DOMAIN-CONTAINING PROTEIN"/>
    <property type="match status" value="1"/>
</dbReference>
<evidence type="ECO:0000259" key="1">
    <source>
        <dbReference type="PROSITE" id="PS50197"/>
    </source>
</evidence>
<dbReference type="InterPro" id="IPR036372">
    <property type="entry name" value="BEACH_dom_sf"/>
</dbReference>
<dbReference type="AlphaFoldDB" id="A0A9R1XBM3"/>
<evidence type="ECO:0000313" key="3">
    <source>
        <dbReference type="EMBL" id="KAJ0208255.1"/>
    </source>
</evidence>
<dbReference type="EMBL" id="NBSK02000005">
    <property type="protein sequence ID" value="KAJ0208255.1"/>
    <property type="molecule type" value="Genomic_DNA"/>
</dbReference>
<accession>A0A9R1XBM3</accession>
<dbReference type="Gene3D" id="2.30.29.30">
    <property type="entry name" value="Pleckstrin-homology domain (PH domain)/Phosphotyrosine-binding domain (PTB)"/>
    <property type="match status" value="1"/>
</dbReference>
<dbReference type="Gene3D" id="1.10.1540.10">
    <property type="entry name" value="BEACH domain"/>
    <property type="match status" value="1"/>
</dbReference>